<evidence type="ECO:0000256" key="2">
    <source>
        <dbReference type="SAM" id="Phobius"/>
    </source>
</evidence>
<feature type="domain" description="DUF7867" evidence="4">
    <location>
        <begin position="169"/>
        <end position="260"/>
    </location>
</feature>
<dbReference type="InterPro" id="IPR057189">
    <property type="entry name" value="DUF7867"/>
</dbReference>
<evidence type="ECO:0008006" key="7">
    <source>
        <dbReference type="Google" id="ProtNLM"/>
    </source>
</evidence>
<dbReference type="EMBL" id="CP048788">
    <property type="protein sequence ID" value="QJF50666.1"/>
    <property type="molecule type" value="Genomic_DNA"/>
</dbReference>
<name>A0A858SUU7_9RHOB</name>
<proteinExistence type="predicted"/>
<keyword evidence="6" id="KW-1185">Reference proteome</keyword>
<dbReference type="RefSeq" id="WP_169639882.1">
    <property type="nucleotide sequence ID" value="NZ_CP048788.1"/>
</dbReference>
<evidence type="ECO:0000256" key="1">
    <source>
        <dbReference type="SAM" id="MobiDB-lite"/>
    </source>
</evidence>
<protein>
    <recommendedName>
        <fullName evidence="7">Flp pilus-assembly TadG-like N-terminal domain-containing protein</fullName>
    </recommendedName>
</protein>
<evidence type="ECO:0000259" key="3">
    <source>
        <dbReference type="Pfam" id="PF13400"/>
    </source>
</evidence>
<keyword evidence="2" id="KW-0472">Membrane</keyword>
<feature type="transmembrane region" description="Helical" evidence="2">
    <location>
        <begin position="20"/>
        <end position="40"/>
    </location>
</feature>
<evidence type="ECO:0000259" key="4">
    <source>
        <dbReference type="Pfam" id="PF25269"/>
    </source>
</evidence>
<organism evidence="5 6">
    <name type="scientific">Roseobacter ponti</name>
    <dbReference type="NCBI Taxonomy" id="1891787"/>
    <lineage>
        <taxon>Bacteria</taxon>
        <taxon>Pseudomonadati</taxon>
        <taxon>Pseudomonadota</taxon>
        <taxon>Alphaproteobacteria</taxon>
        <taxon>Rhodobacterales</taxon>
        <taxon>Roseobacteraceae</taxon>
        <taxon>Roseobacter</taxon>
    </lineage>
</organism>
<reference evidence="5 6" key="1">
    <citation type="submission" date="2020-02" db="EMBL/GenBank/DDBJ databases">
        <title>Genome sequence of Roseobacter ponti.</title>
        <authorList>
            <person name="Hollensteiner J."/>
            <person name="Schneider D."/>
            <person name="Poehlein A."/>
            <person name="Daniel R."/>
        </authorList>
    </citation>
    <scope>NUCLEOTIDE SEQUENCE [LARGE SCALE GENOMIC DNA]</scope>
    <source>
        <strain evidence="5 6">DSM 106830</strain>
    </source>
</reference>
<feature type="compositionally biased region" description="Gly residues" evidence="1">
    <location>
        <begin position="287"/>
        <end position="297"/>
    </location>
</feature>
<evidence type="ECO:0000313" key="5">
    <source>
        <dbReference type="EMBL" id="QJF50666.1"/>
    </source>
</evidence>
<dbReference type="Pfam" id="PF13400">
    <property type="entry name" value="Tad"/>
    <property type="match status" value="1"/>
</dbReference>
<sequence length="490" mass="52338">MTYSDFTALKQTFAEEEDGSATPLAIFFCLIFIVMGGLAVDYHKAVSEYTEMQIAADTAAHAALYTREFESAEDSVDMAMQTIGEMLPDIQFGDAIISSDVEFGVWDPDTQQFTVDSSSKTSVRVWAEMEPSRGNTSRTILLSMIGFDDFTLRTNAVYDTYYPPCFNEGFVADNVVDIQSNNSYTDGFCIHSNTYVSINQNNFFEPGTVVSMPDLANLDIPSSGFEKNEGLESALRTGKYRQRLLRRLPEMIQSYYDGSYEYAEMAGITSDTTPIILSEPVSATAAGGNGNGNGNGSGTTTEPDPTTDPDGDTTDGGGNTAMIPLGTGKKSVTPANFPLANRIYTTVCSGNGDITFSADTFSDFVLVTNCDIKFANGTILDGTILATTSTDAKSVSASHVQMGLDDHCSPDSGSIILTMGGFEAASGLAGYGAQILAAGDIQFAAQADGIEGVSFIAGGRIDGTSNMNMGFCDGYGNQDHLRAPYFRMVN</sequence>
<dbReference type="InterPro" id="IPR028087">
    <property type="entry name" value="Tad_N"/>
</dbReference>
<feature type="domain" description="DUF7867" evidence="4">
    <location>
        <begin position="319"/>
        <end position="472"/>
    </location>
</feature>
<dbReference type="KEGG" id="rpon:G3256_05575"/>
<feature type="region of interest" description="Disordered" evidence="1">
    <location>
        <begin position="282"/>
        <end position="327"/>
    </location>
</feature>
<dbReference type="AlphaFoldDB" id="A0A858SUU7"/>
<evidence type="ECO:0000313" key="6">
    <source>
        <dbReference type="Proteomes" id="UP000503308"/>
    </source>
</evidence>
<dbReference type="Proteomes" id="UP000503308">
    <property type="component" value="Chromosome"/>
</dbReference>
<keyword evidence="2" id="KW-0812">Transmembrane</keyword>
<keyword evidence="2" id="KW-1133">Transmembrane helix</keyword>
<dbReference type="Pfam" id="PF25269">
    <property type="entry name" value="DUF7867"/>
    <property type="match status" value="2"/>
</dbReference>
<feature type="domain" description="Putative Flp pilus-assembly TadG-like N-terminal" evidence="3">
    <location>
        <begin position="19"/>
        <end position="63"/>
    </location>
</feature>
<gene>
    <name evidence="5" type="ORF">G3256_05575</name>
</gene>
<accession>A0A858SUU7</accession>